<reference evidence="1 2" key="1">
    <citation type="submission" date="2024-04" db="EMBL/GenBank/DDBJ databases">
        <authorList>
            <person name="Fracassetti M."/>
        </authorList>
    </citation>
    <scope>NUCLEOTIDE SEQUENCE [LARGE SCALE GENOMIC DNA]</scope>
</reference>
<name>A0AAV2CUE4_9ROSI</name>
<evidence type="ECO:0000313" key="1">
    <source>
        <dbReference type="EMBL" id="CAL1360190.1"/>
    </source>
</evidence>
<keyword evidence="2" id="KW-1185">Reference proteome</keyword>
<evidence type="ECO:0000313" key="2">
    <source>
        <dbReference type="Proteomes" id="UP001497516"/>
    </source>
</evidence>
<accession>A0AAV2CUE4</accession>
<dbReference type="AlphaFoldDB" id="A0AAV2CUE4"/>
<organism evidence="1 2">
    <name type="scientific">Linum trigynum</name>
    <dbReference type="NCBI Taxonomy" id="586398"/>
    <lineage>
        <taxon>Eukaryota</taxon>
        <taxon>Viridiplantae</taxon>
        <taxon>Streptophyta</taxon>
        <taxon>Embryophyta</taxon>
        <taxon>Tracheophyta</taxon>
        <taxon>Spermatophyta</taxon>
        <taxon>Magnoliopsida</taxon>
        <taxon>eudicotyledons</taxon>
        <taxon>Gunneridae</taxon>
        <taxon>Pentapetalae</taxon>
        <taxon>rosids</taxon>
        <taxon>fabids</taxon>
        <taxon>Malpighiales</taxon>
        <taxon>Linaceae</taxon>
        <taxon>Linum</taxon>
    </lineage>
</organism>
<dbReference type="Proteomes" id="UP001497516">
    <property type="component" value="Chromosome 10"/>
</dbReference>
<sequence>MSTIVSVPNLLSPKARTVFLHASCRTLTSKVRCGSIEKKAGLWRLKSSSFAVWKVKRCRKVIDKLVNKREIKEERRCMCKLPPSLLSPNHVPSMISNI</sequence>
<proteinExistence type="predicted"/>
<gene>
    <name evidence="1" type="ORF">LTRI10_LOCUS7640</name>
</gene>
<protein>
    <submittedName>
        <fullName evidence="1">Uncharacterized protein</fullName>
    </submittedName>
</protein>
<dbReference type="EMBL" id="OZ034814">
    <property type="protein sequence ID" value="CAL1360190.1"/>
    <property type="molecule type" value="Genomic_DNA"/>
</dbReference>